<proteinExistence type="predicted"/>
<reference evidence="2" key="1">
    <citation type="submission" date="2018-05" db="EMBL/GenBank/DDBJ databases">
        <authorList>
            <person name="Lanie J.A."/>
            <person name="Ng W.-L."/>
            <person name="Kazmierczak K.M."/>
            <person name="Andrzejewski T.M."/>
            <person name="Davidsen T.M."/>
            <person name="Wayne K.J."/>
            <person name="Tettelin H."/>
            <person name="Glass J.I."/>
            <person name="Rusch D."/>
            <person name="Podicherti R."/>
            <person name="Tsui H.-C.T."/>
            <person name="Winkler M.E."/>
        </authorList>
    </citation>
    <scope>NUCLEOTIDE SEQUENCE</scope>
</reference>
<feature type="domain" description="AB hydrolase-1" evidence="1">
    <location>
        <begin position="47"/>
        <end position="247"/>
    </location>
</feature>
<dbReference type="Gene3D" id="3.40.50.1820">
    <property type="entry name" value="alpha/beta hydrolase"/>
    <property type="match status" value="1"/>
</dbReference>
<dbReference type="InterPro" id="IPR000073">
    <property type="entry name" value="AB_hydrolase_1"/>
</dbReference>
<dbReference type="EMBL" id="UINC01088900">
    <property type="protein sequence ID" value="SVC39523.1"/>
    <property type="molecule type" value="Genomic_DNA"/>
</dbReference>
<dbReference type="SUPFAM" id="SSF53474">
    <property type="entry name" value="alpha/beta-Hydrolases"/>
    <property type="match status" value="1"/>
</dbReference>
<dbReference type="Pfam" id="PF12697">
    <property type="entry name" value="Abhydrolase_6"/>
    <property type="match status" value="1"/>
</dbReference>
<name>A0A382LSW2_9ZZZZ</name>
<gene>
    <name evidence="2" type="ORF">METZ01_LOCUS292377</name>
</gene>
<evidence type="ECO:0000313" key="2">
    <source>
        <dbReference type="EMBL" id="SVC39523.1"/>
    </source>
</evidence>
<evidence type="ECO:0000259" key="1">
    <source>
        <dbReference type="Pfam" id="PF12697"/>
    </source>
</evidence>
<accession>A0A382LSW2</accession>
<dbReference type="AlphaFoldDB" id="A0A382LSW2"/>
<sequence>MPSQLYFYHSNGFPAETYGELFEFLKDLETQRINVLGENIPSLNGSYDSLVQEVIDHASSAKGDAIGVGHSLGATLCLLSKAKEPKIFRKVVLLDPPIFNPCKRFAVSILRKMGVEHLITPAGKAMKRREVFNSREEAIDYFENKTLFKNISKRTIELYAEHGLVQKGNKFKLTISREREAEIFLNFPVSLPSNAFTVKGDLIYSEVNPLLSRIDLWWWKQSFPKVNLIPFPAGHLFPLEKPKELSDLLRTILRKSLFK</sequence>
<protein>
    <recommendedName>
        <fullName evidence="1">AB hydrolase-1 domain-containing protein</fullName>
    </recommendedName>
</protein>
<organism evidence="2">
    <name type="scientific">marine metagenome</name>
    <dbReference type="NCBI Taxonomy" id="408172"/>
    <lineage>
        <taxon>unclassified sequences</taxon>
        <taxon>metagenomes</taxon>
        <taxon>ecological metagenomes</taxon>
    </lineage>
</organism>
<dbReference type="InterPro" id="IPR029058">
    <property type="entry name" value="AB_hydrolase_fold"/>
</dbReference>